<accession>A0A1B6M0N2</accession>
<gene>
    <name evidence="1" type="ORF">g.51246</name>
</gene>
<name>A0A1B6M0N2_9HEMI</name>
<feature type="non-terminal residue" evidence="1">
    <location>
        <position position="103"/>
    </location>
</feature>
<dbReference type="CDD" id="cd09272">
    <property type="entry name" value="RNase_HI_RT_Ty1"/>
    <property type="match status" value="1"/>
</dbReference>
<dbReference type="EMBL" id="GEBQ01010500">
    <property type="protein sequence ID" value="JAT29477.1"/>
    <property type="molecule type" value="Transcribed_RNA"/>
</dbReference>
<sequence>KDNNLTYKEEDKVLKCYSAADHAGDQEQRKSCSGFLCMFAGGAIIWFSKKQNCISLSTTEAEYVAASEVAKQIVWLKGLLEEIIGSPIEVVLYIDNAGAMKLA</sequence>
<evidence type="ECO:0000313" key="1">
    <source>
        <dbReference type="EMBL" id="JAT29477.1"/>
    </source>
</evidence>
<organism evidence="1">
    <name type="scientific">Graphocephala atropunctata</name>
    <dbReference type="NCBI Taxonomy" id="36148"/>
    <lineage>
        <taxon>Eukaryota</taxon>
        <taxon>Metazoa</taxon>
        <taxon>Ecdysozoa</taxon>
        <taxon>Arthropoda</taxon>
        <taxon>Hexapoda</taxon>
        <taxon>Insecta</taxon>
        <taxon>Pterygota</taxon>
        <taxon>Neoptera</taxon>
        <taxon>Paraneoptera</taxon>
        <taxon>Hemiptera</taxon>
        <taxon>Auchenorrhyncha</taxon>
        <taxon>Membracoidea</taxon>
        <taxon>Cicadellidae</taxon>
        <taxon>Cicadellinae</taxon>
        <taxon>Cicadellini</taxon>
        <taxon>Graphocephala</taxon>
    </lineage>
</organism>
<feature type="non-terminal residue" evidence="1">
    <location>
        <position position="1"/>
    </location>
</feature>
<proteinExistence type="predicted"/>
<evidence type="ECO:0008006" key="2">
    <source>
        <dbReference type="Google" id="ProtNLM"/>
    </source>
</evidence>
<protein>
    <recommendedName>
        <fullName evidence="2">Reverse transcriptase Ty1/copia-type domain-containing protein</fullName>
    </recommendedName>
</protein>
<dbReference type="PANTHER" id="PTHR11439">
    <property type="entry name" value="GAG-POL-RELATED RETROTRANSPOSON"/>
    <property type="match status" value="1"/>
</dbReference>
<reference evidence="1" key="1">
    <citation type="submission" date="2015-11" db="EMBL/GenBank/DDBJ databases">
        <title>De novo transcriptome assembly of four potential Pierce s Disease insect vectors from Arizona vineyards.</title>
        <authorList>
            <person name="Tassone E.E."/>
        </authorList>
    </citation>
    <scope>NUCLEOTIDE SEQUENCE</scope>
</reference>
<dbReference type="AlphaFoldDB" id="A0A1B6M0N2"/>